<protein>
    <submittedName>
        <fullName evidence="1">DUF859 family phage minor structural protein</fullName>
    </submittedName>
</protein>
<reference evidence="1 2" key="1">
    <citation type="submission" date="2022-03" db="EMBL/GenBank/DDBJ databases">
        <title>Novel taxa within the pig intestine.</title>
        <authorList>
            <person name="Wylensek D."/>
            <person name="Bishof K."/>
            <person name="Afrizal A."/>
            <person name="Clavel T."/>
        </authorList>
    </citation>
    <scope>NUCLEOTIDE SEQUENCE [LARGE SCALE GENOMIC DNA]</scope>
    <source>
        <strain evidence="1 2">Cla-KB-P134</strain>
    </source>
</reference>
<evidence type="ECO:0000313" key="2">
    <source>
        <dbReference type="Proteomes" id="UP001285244"/>
    </source>
</evidence>
<gene>
    <name evidence="1" type="ORF">MOZ64_05820</name>
</gene>
<dbReference type="Proteomes" id="UP001285244">
    <property type="component" value="Unassembled WGS sequence"/>
</dbReference>
<comment type="caution">
    <text evidence="1">The sequence shown here is derived from an EMBL/GenBank/DDBJ whole genome shotgun (WGS) entry which is preliminary data.</text>
</comment>
<evidence type="ECO:0000313" key="1">
    <source>
        <dbReference type="EMBL" id="MDX8417358.1"/>
    </source>
</evidence>
<dbReference type="SUPFAM" id="SSF88874">
    <property type="entry name" value="Receptor-binding domain of short tail fibre protein gp12"/>
    <property type="match status" value="1"/>
</dbReference>
<keyword evidence="2" id="KW-1185">Reference proteome</keyword>
<dbReference type="RefSeq" id="WP_320325651.1">
    <property type="nucleotide sequence ID" value="NZ_JALBUS010000007.1"/>
</dbReference>
<proteinExistence type="predicted"/>
<name>A0ABU4WNN3_9FIRM</name>
<dbReference type="InterPro" id="IPR008577">
    <property type="entry name" value="DUF859"/>
</dbReference>
<dbReference type="EMBL" id="JALBUS010000007">
    <property type="protein sequence ID" value="MDX8417358.1"/>
    <property type="molecule type" value="Genomic_DNA"/>
</dbReference>
<dbReference type="Pfam" id="PF05895">
    <property type="entry name" value="DUF859"/>
    <property type="match status" value="1"/>
</dbReference>
<organism evidence="1 2">
    <name type="scientific">Absicoccus intestinalis</name>
    <dbReference type="NCBI Taxonomy" id="2926319"/>
    <lineage>
        <taxon>Bacteria</taxon>
        <taxon>Bacillati</taxon>
        <taxon>Bacillota</taxon>
        <taxon>Erysipelotrichia</taxon>
        <taxon>Erysipelotrichales</taxon>
        <taxon>Erysipelotrichaceae</taxon>
        <taxon>Absicoccus</taxon>
    </lineage>
</organism>
<accession>A0ABU4WNN3</accession>
<sequence length="669" mass="71415">MPSLTKEVSLGYWKLRFQVTENSTSVANNTSNVGYSATLISTGGTAQYNGAGEIHIYINGAHVLAKAVNINVMTNGGSQSLGSGTTTVGHDADGSKNVSVSATYKQVGTAYYLPKGGTVSGTLKLTDIPRATDITVDISNGTTLGNSITIKGTPNVSSFSHKIAYSLNNGDPVDIKTIDSGATSISEAWAIPTSLASSITESDLATLNLILYTYNGSTLIGSKQTSITVKIPESYVPTIGTISISEAVSSIASKFGKYVAEKSQLKFNISASGSNGSAIASCTTNIDKKSYTGQSFTTDVINGPLTNSDTIDIEYTVTVTDSRGRTASKTGAVSILTYYKPMFSMFSVQRANSSYTVDENSGTYALFRYTYDISKLDNKNTASMIIKYKATDAASWTTLNTVTSSPYTAINTEYHGGNIFDATKEYEVMIGLKDYFMSDYIYAYAHVNSTYTLINWANSGKAMSLFKQSDLNLSGSETDAVKSAYENWFEVHGDSYFSEMPNVMEDSSKTSSEISAHNTKLNNANKGTPLDKYILNKFHPIGCLYLSTNNVNPGDLFGGSWVSYGEGRVLIGAGTGTDANGKQMTFTAGATGGEYSHQLTVNEMPSHNHSPSSTGKVQVANLGGGSYVVADLSQKGNTNWAYKTASTGGNQSHNNMMPYIGGYIWRRVA</sequence>